<feature type="chain" id="PRO_5046607239" evidence="4">
    <location>
        <begin position="24"/>
        <end position="462"/>
    </location>
</feature>
<accession>A0ABM0LTU7</accession>
<dbReference type="SUPFAM" id="SSF56436">
    <property type="entry name" value="C-type lectin-like"/>
    <property type="match status" value="1"/>
</dbReference>
<proteinExistence type="predicted"/>
<dbReference type="SUPFAM" id="SSF57256">
    <property type="entry name" value="Elafin-like"/>
    <property type="match status" value="4"/>
</dbReference>
<feature type="domain" description="WAP" evidence="6">
    <location>
        <begin position="133"/>
        <end position="179"/>
    </location>
</feature>
<dbReference type="PRINTS" id="PR00003">
    <property type="entry name" value="4DISULPHCORE"/>
</dbReference>
<dbReference type="InterPro" id="IPR016186">
    <property type="entry name" value="C-type_lectin-like/link_sf"/>
</dbReference>
<evidence type="ECO:0000313" key="8">
    <source>
        <dbReference type="RefSeq" id="XP_006811188.1"/>
    </source>
</evidence>
<dbReference type="PANTHER" id="PTHR19441">
    <property type="entry name" value="WHEY ACDIC PROTEIN WAP"/>
    <property type="match status" value="1"/>
</dbReference>
<keyword evidence="7" id="KW-1185">Reference proteome</keyword>
<dbReference type="CDD" id="cd00037">
    <property type="entry name" value="CLECT"/>
    <property type="match status" value="1"/>
</dbReference>
<protein>
    <submittedName>
        <fullName evidence="8">Uncharacterized protein LOC100378198</fullName>
    </submittedName>
</protein>
<dbReference type="InterPro" id="IPR008197">
    <property type="entry name" value="WAP_dom"/>
</dbReference>
<dbReference type="InterPro" id="IPR001304">
    <property type="entry name" value="C-type_lectin-like"/>
</dbReference>
<dbReference type="PANTHER" id="PTHR19441:SF30">
    <property type="entry name" value="ELAFIN"/>
    <property type="match status" value="1"/>
</dbReference>
<evidence type="ECO:0000256" key="2">
    <source>
        <dbReference type="ARBA" id="ARBA00023157"/>
    </source>
</evidence>
<feature type="domain" description="C-type lectin" evidence="5">
    <location>
        <begin position="255"/>
        <end position="371"/>
    </location>
</feature>
<keyword evidence="3" id="KW-1133">Transmembrane helix</keyword>
<dbReference type="GeneID" id="100378198"/>
<feature type="domain" description="WAP" evidence="6">
    <location>
        <begin position="186"/>
        <end position="235"/>
    </location>
</feature>
<dbReference type="Pfam" id="PF00095">
    <property type="entry name" value="WAP"/>
    <property type="match status" value="4"/>
</dbReference>
<evidence type="ECO:0000256" key="4">
    <source>
        <dbReference type="SAM" id="SignalP"/>
    </source>
</evidence>
<dbReference type="RefSeq" id="XP_006811188.1">
    <property type="nucleotide sequence ID" value="XM_006811125.1"/>
</dbReference>
<dbReference type="Gene3D" id="4.10.75.10">
    <property type="entry name" value="Elafin-like"/>
    <property type="match status" value="4"/>
</dbReference>
<dbReference type="Gene3D" id="3.10.100.10">
    <property type="entry name" value="Mannose-Binding Protein A, subunit A"/>
    <property type="match status" value="1"/>
</dbReference>
<keyword evidence="1 4" id="KW-0732">Signal</keyword>
<dbReference type="PROSITE" id="PS51390">
    <property type="entry name" value="WAP"/>
    <property type="match status" value="4"/>
</dbReference>
<dbReference type="SMART" id="SM00217">
    <property type="entry name" value="WAP"/>
    <property type="match status" value="4"/>
</dbReference>
<name>A0ABM0LTU7_SACKO</name>
<feature type="domain" description="WAP" evidence="6">
    <location>
        <begin position="85"/>
        <end position="131"/>
    </location>
</feature>
<keyword evidence="3" id="KW-0472">Membrane</keyword>
<feature type="transmembrane region" description="Helical" evidence="3">
    <location>
        <begin position="405"/>
        <end position="429"/>
    </location>
</feature>
<dbReference type="InterPro" id="IPR050514">
    <property type="entry name" value="WAP_four-disulfide_core"/>
</dbReference>
<organism evidence="7 8">
    <name type="scientific">Saccoglossus kowalevskii</name>
    <name type="common">Acorn worm</name>
    <dbReference type="NCBI Taxonomy" id="10224"/>
    <lineage>
        <taxon>Eukaryota</taxon>
        <taxon>Metazoa</taxon>
        <taxon>Hemichordata</taxon>
        <taxon>Enteropneusta</taxon>
        <taxon>Harrimaniidae</taxon>
        <taxon>Saccoglossus</taxon>
    </lineage>
</organism>
<feature type="domain" description="WAP" evidence="6">
    <location>
        <begin position="32"/>
        <end position="81"/>
    </location>
</feature>
<feature type="signal peptide" evidence="4">
    <location>
        <begin position="1"/>
        <end position="23"/>
    </location>
</feature>
<dbReference type="SMART" id="SM00034">
    <property type="entry name" value="CLECT"/>
    <property type="match status" value="1"/>
</dbReference>
<dbReference type="Proteomes" id="UP000694865">
    <property type="component" value="Unplaced"/>
</dbReference>
<evidence type="ECO:0000259" key="5">
    <source>
        <dbReference type="PROSITE" id="PS50041"/>
    </source>
</evidence>
<gene>
    <name evidence="8" type="primary">LOC100378198</name>
</gene>
<evidence type="ECO:0000259" key="6">
    <source>
        <dbReference type="PROSITE" id="PS51390"/>
    </source>
</evidence>
<dbReference type="InterPro" id="IPR016187">
    <property type="entry name" value="CTDL_fold"/>
</dbReference>
<dbReference type="PROSITE" id="PS50041">
    <property type="entry name" value="C_TYPE_LECTIN_2"/>
    <property type="match status" value="1"/>
</dbReference>
<keyword evidence="2" id="KW-1015">Disulfide bond</keyword>
<keyword evidence="3" id="KW-0812">Transmembrane</keyword>
<reference evidence="8" key="1">
    <citation type="submission" date="2025-08" db="UniProtKB">
        <authorList>
            <consortium name="RefSeq"/>
        </authorList>
    </citation>
    <scope>IDENTIFICATION</scope>
    <source>
        <tissue evidence="8">Testes</tissue>
    </source>
</reference>
<sequence length="462" mass="51145">MFRDIPVFVVMVLLTTLVQMSTARHKRDNNPDLLKLGQCPTFDEGTKGVCRELCTILDDTTCPGDQKCCDNGCGHTCHEPISSQHVVKQGDCPPVAAEGAICTKECDDDGECPGRDKCCNNGCGNQCMFPLNIRPKEGRCPVFNKGGRCGVENCTHDYDCQGKKKCCNNGCGQVCADPALDVDDLDGRRPNDCPLIHVNEAILGTCFDLCKHDDHCQVGQRCCSNGCGLVCVDVLSVSNDVNQTTGLCNAGWIQHDRSCYMLEVFKHEYSLAASECVIRHPFGHLADFQDEDEFHWANNVIRNDKGFDESASIWVGLHQNDHGDWMWSDGTLLDYDLWIYGEPNFDSVCGATKQNGLLDDLCINNNRFMCEYELDNPPSIVPVLREVVDNSVQNTVVLLHQLDEAVIVVIVLAVMVALGAIIGSVIYFIKAKPSVNPIVRRRRGYDDHEKMMNDVAPDVFAL</sequence>
<evidence type="ECO:0000256" key="3">
    <source>
        <dbReference type="SAM" id="Phobius"/>
    </source>
</evidence>
<dbReference type="InterPro" id="IPR036645">
    <property type="entry name" value="Elafin-like_sf"/>
</dbReference>
<evidence type="ECO:0000256" key="1">
    <source>
        <dbReference type="ARBA" id="ARBA00022729"/>
    </source>
</evidence>
<dbReference type="CDD" id="cd00199">
    <property type="entry name" value="WAP"/>
    <property type="match status" value="3"/>
</dbReference>
<evidence type="ECO:0000313" key="7">
    <source>
        <dbReference type="Proteomes" id="UP000694865"/>
    </source>
</evidence>